<dbReference type="CDD" id="cd03443">
    <property type="entry name" value="PaaI_thioesterase"/>
    <property type="match status" value="1"/>
</dbReference>
<dbReference type="EMBL" id="BRXW01000230">
    <property type="protein sequence ID" value="GMI15364.1"/>
    <property type="molecule type" value="Genomic_DNA"/>
</dbReference>
<feature type="compositionally biased region" description="Polar residues" evidence="2">
    <location>
        <begin position="49"/>
        <end position="65"/>
    </location>
</feature>
<dbReference type="InterPro" id="IPR003736">
    <property type="entry name" value="PAAI_dom"/>
</dbReference>
<dbReference type="Proteomes" id="UP001165122">
    <property type="component" value="Unassembled WGS sequence"/>
</dbReference>
<dbReference type="AlphaFoldDB" id="A0A9W7KXT1"/>
<feature type="domain" description="Thioesterase" evidence="3">
    <location>
        <begin position="123"/>
        <end position="195"/>
    </location>
</feature>
<dbReference type="GO" id="GO:0016787">
    <property type="term" value="F:hydrolase activity"/>
    <property type="evidence" value="ECO:0007669"/>
    <property type="project" value="UniProtKB-KW"/>
</dbReference>
<dbReference type="NCBIfam" id="TIGR00369">
    <property type="entry name" value="unchar_dom_1"/>
    <property type="match status" value="1"/>
</dbReference>
<proteinExistence type="predicted"/>
<dbReference type="Gene3D" id="3.10.129.10">
    <property type="entry name" value="Hotdog Thioesterase"/>
    <property type="match status" value="1"/>
</dbReference>
<organism evidence="4 5">
    <name type="scientific">Triparma laevis f. longispina</name>
    <dbReference type="NCBI Taxonomy" id="1714387"/>
    <lineage>
        <taxon>Eukaryota</taxon>
        <taxon>Sar</taxon>
        <taxon>Stramenopiles</taxon>
        <taxon>Ochrophyta</taxon>
        <taxon>Bolidophyceae</taxon>
        <taxon>Parmales</taxon>
        <taxon>Triparmaceae</taxon>
        <taxon>Triparma</taxon>
    </lineage>
</organism>
<comment type="caution">
    <text evidence="4">The sequence shown here is derived from an EMBL/GenBank/DDBJ whole genome shotgun (WGS) entry which is preliminary data.</text>
</comment>
<sequence length="256" mass="28003">MFPTHRVLKTGSSLGHRLLILRTLVTNNGSDGMNVNRVAKPRNKEYSKATASNNTCQQRSASTDANGAKVGGLDVEDFKLLVERAAPWSELQGYRLEEARKGFLKVRLPFNKNWIGNVSIPAMHGGVVASLIDHVGGFCAWTVLNRPSDRVSTADLSISYLSPAPASDLIGEGRVYHESNKLVRVDIVVYCAGDEKQVSIAAGRGCFYRRGGGGAEKMAGLSAEEKQVKAAKEAKEQDMFFKHLRSKGKHEEDKEN</sequence>
<evidence type="ECO:0000259" key="3">
    <source>
        <dbReference type="Pfam" id="PF03061"/>
    </source>
</evidence>
<evidence type="ECO:0000256" key="2">
    <source>
        <dbReference type="SAM" id="MobiDB-lite"/>
    </source>
</evidence>
<accession>A0A9W7KXT1</accession>
<dbReference type="InterPro" id="IPR006683">
    <property type="entry name" value="Thioestr_dom"/>
</dbReference>
<dbReference type="OrthoDB" id="46529at2759"/>
<name>A0A9W7KXT1_9STRA</name>
<feature type="region of interest" description="Disordered" evidence="2">
    <location>
        <begin position="40"/>
        <end position="66"/>
    </location>
</feature>
<evidence type="ECO:0000313" key="4">
    <source>
        <dbReference type="EMBL" id="GMI15364.1"/>
    </source>
</evidence>
<protein>
    <recommendedName>
        <fullName evidence="3">Thioesterase domain-containing protein</fullName>
    </recommendedName>
</protein>
<keyword evidence="1" id="KW-0378">Hydrolase</keyword>
<dbReference type="InterPro" id="IPR029069">
    <property type="entry name" value="HotDog_dom_sf"/>
</dbReference>
<dbReference type="Pfam" id="PF03061">
    <property type="entry name" value="4HBT"/>
    <property type="match status" value="1"/>
</dbReference>
<evidence type="ECO:0000256" key="1">
    <source>
        <dbReference type="ARBA" id="ARBA00022801"/>
    </source>
</evidence>
<evidence type="ECO:0000313" key="5">
    <source>
        <dbReference type="Proteomes" id="UP001165122"/>
    </source>
</evidence>
<gene>
    <name evidence="4" type="ORF">TrLO_g6713</name>
</gene>
<dbReference type="SUPFAM" id="SSF54637">
    <property type="entry name" value="Thioesterase/thiol ester dehydrase-isomerase"/>
    <property type="match status" value="1"/>
</dbReference>
<keyword evidence="5" id="KW-1185">Reference proteome</keyword>
<reference evidence="5" key="1">
    <citation type="journal article" date="2023" name="Commun. Biol.">
        <title>Genome analysis of Parmales, the sister group of diatoms, reveals the evolutionary specialization of diatoms from phago-mixotrophs to photoautotrophs.</title>
        <authorList>
            <person name="Ban H."/>
            <person name="Sato S."/>
            <person name="Yoshikawa S."/>
            <person name="Yamada K."/>
            <person name="Nakamura Y."/>
            <person name="Ichinomiya M."/>
            <person name="Sato N."/>
            <person name="Blanc-Mathieu R."/>
            <person name="Endo H."/>
            <person name="Kuwata A."/>
            <person name="Ogata H."/>
        </authorList>
    </citation>
    <scope>NUCLEOTIDE SEQUENCE [LARGE SCALE GENOMIC DNA]</scope>
    <source>
        <strain evidence="5">NIES 3700</strain>
    </source>
</reference>